<reference evidence="1" key="1">
    <citation type="submission" date="2020-07" db="EMBL/GenBank/DDBJ databases">
        <title>Multicomponent nature underlies the extraordinary mechanical properties of spider dragline silk.</title>
        <authorList>
            <person name="Kono N."/>
            <person name="Nakamura H."/>
            <person name="Mori M."/>
            <person name="Yoshida Y."/>
            <person name="Ohtoshi R."/>
            <person name="Malay A.D."/>
            <person name="Moran D.A.P."/>
            <person name="Tomita M."/>
            <person name="Numata K."/>
            <person name="Arakawa K."/>
        </authorList>
    </citation>
    <scope>NUCLEOTIDE SEQUENCE</scope>
</reference>
<organism evidence="1 2">
    <name type="scientific">Trichonephila clavata</name>
    <name type="common">Joro spider</name>
    <name type="synonym">Nephila clavata</name>
    <dbReference type="NCBI Taxonomy" id="2740835"/>
    <lineage>
        <taxon>Eukaryota</taxon>
        <taxon>Metazoa</taxon>
        <taxon>Ecdysozoa</taxon>
        <taxon>Arthropoda</taxon>
        <taxon>Chelicerata</taxon>
        <taxon>Arachnida</taxon>
        <taxon>Araneae</taxon>
        <taxon>Araneomorphae</taxon>
        <taxon>Entelegynae</taxon>
        <taxon>Araneoidea</taxon>
        <taxon>Nephilidae</taxon>
        <taxon>Trichonephila</taxon>
    </lineage>
</organism>
<sequence>MRPLNKKSKPWIMKLTVPKETNNVCKQSKHANLKQSNLSYDPSGEEHEGYGFDETLNRQAQSTEELAISNGC</sequence>
<evidence type="ECO:0000313" key="1">
    <source>
        <dbReference type="EMBL" id="GFR02569.1"/>
    </source>
</evidence>
<evidence type="ECO:0000313" key="2">
    <source>
        <dbReference type="Proteomes" id="UP000887116"/>
    </source>
</evidence>
<protein>
    <submittedName>
        <fullName evidence="1">Uncharacterized protein</fullName>
    </submittedName>
</protein>
<keyword evidence="2" id="KW-1185">Reference proteome</keyword>
<comment type="caution">
    <text evidence="1">The sequence shown here is derived from an EMBL/GenBank/DDBJ whole genome shotgun (WGS) entry which is preliminary data.</text>
</comment>
<accession>A0A8X6HGD5</accession>
<dbReference type="Proteomes" id="UP000887116">
    <property type="component" value="Unassembled WGS sequence"/>
</dbReference>
<name>A0A8X6HGD5_TRICU</name>
<dbReference type="AlphaFoldDB" id="A0A8X6HGD5"/>
<proteinExistence type="predicted"/>
<gene>
    <name evidence="1" type="ORF">TNCT_490371</name>
</gene>
<dbReference type="EMBL" id="BMAO01015560">
    <property type="protein sequence ID" value="GFR02569.1"/>
    <property type="molecule type" value="Genomic_DNA"/>
</dbReference>